<evidence type="ECO:0000256" key="7">
    <source>
        <dbReference type="ARBA" id="ARBA00022989"/>
    </source>
</evidence>
<dbReference type="GO" id="GO:0005886">
    <property type="term" value="C:plasma membrane"/>
    <property type="evidence" value="ECO:0007669"/>
    <property type="project" value="UniProtKB-SubCell"/>
</dbReference>
<dbReference type="EMBL" id="CP165718">
    <property type="protein sequence ID" value="XDV09481.1"/>
    <property type="molecule type" value="Genomic_DNA"/>
</dbReference>
<evidence type="ECO:0000256" key="4">
    <source>
        <dbReference type="ARBA" id="ARBA00022475"/>
    </source>
</evidence>
<keyword evidence="7 11" id="KW-1133">Transmembrane helix</keyword>
<dbReference type="GO" id="GO:0032991">
    <property type="term" value="C:protein-containing complex"/>
    <property type="evidence" value="ECO:0007669"/>
    <property type="project" value="UniProtKB-ARBA"/>
</dbReference>
<evidence type="ECO:0000256" key="5">
    <source>
        <dbReference type="ARBA" id="ARBA00022519"/>
    </source>
</evidence>
<dbReference type="PROSITE" id="PS50005">
    <property type="entry name" value="TPR"/>
    <property type="match status" value="1"/>
</dbReference>
<keyword evidence="10" id="KW-0802">TPR repeat</keyword>
<evidence type="ECO:0000256" key="9">
    <source>
        <dbReference type="ARBA" id="ARBA00023244"/>
    </source>
</evidence>
<dbReference type="GO" id="GO:0012505">
    <property type="term" value="C:endomembrane system"/>
    <property type="evidence" value="ECO:0007669"/>
    <property type="project" value="UniProtKB-ARBA"/>
</dbReference>
<dbReference type="GO" id="GO:0042168">
    <property type="term" value="P:heme metabolic process"/>
    <property type="evidence" value="ECO:0007669"/>
    <property type="project" value="InterPro"/>
</dbReference>
<sequence length="386" mass="43185">MRFALTLIILLIAGLLIGPLWSGNTGYILISLGQWTIETSIVAAIIILTLLILVLRLLLTGIRRIIRGTSWGMSWFGRRREAKAGDAYTDALEALLQGDYVLASRNINRCYQLGKDQQDALLAAYIAAQLGDLKQAQDWLNKTGRTDDFRLAEMLFSLRADPANASSRITELAGLLKQYPHHPQLVKLAILSYRNLHKYREISDLLPTAAQLNLFSATELAELTEQTFLALMLAAAKLSLPSLRQYWQSLSKEQRATTAIRTAYLQTLIKLEQSTAADKIAARGLKRGQLELAELLQRQLLVAGTELREWLQQQLKQHPDDALLLQALGQMAYLSKDYSLAQRALRKATELAPSQRAWFDLAQTYDALGDTNAALRAYREGLQHSS</sequence>
<comment type="subcellular location">
    <subcellularLocation>
        <location evidence="2">Cell inner membrane</location>
        <topology evidence="2">Multi-pass membrane protein</topology>
    </subcellularLocation>
</comment>
<proteinExistence type="predicted"/>
<gene>
    <name evidence="13" type="ORF">AB8S08_12085</name>
</gene>
<dbReference type="GO" id="GO:0005737">
    <property type="term" value="C:cytoplasm"/>
    <property type="evidence" value="ECO:0007669"/>
    <property type="project" value="UniProtKB-ARBA"/>
</dbReference>
<accession>A0AB39X634</accession>
<dbReference type="RefSeq" id="WP_369742896.1">
    <property type="nucleotide sequence ID" value="NZ_CP165718.1"/>
</dbReference>
<dbReference type="InterPro" id="IPR005254">
    <property type="entry name" value="Heme_biosyn_assoc_TPR_pro"/>
</dbReference>
<dbReference type="GO" id="GO:0006779">
    <property type="term" value="P:porphyrin-containing compound biosynthetic process"/>
    <property type="evidence" value="ECO:0007669"/>
    <property type="project" value="UniProtKB-KW"/>
</dbReference>
<evidence type="ECO:0000313" key="13">
    <source>
        <dbReference type="EMBL" id="XDV09481.1"/>
    </source>
</evidence>
<protein>
    <submittedName>
        <fullName evidence="13">Heme biosynthesis HemY N-terminal domain-containing protein</fullName>
    </submittedName>
</protein>
<dbReference type="InterPro" id="IPR019734">
    <property type="entry name" value="TPR_rpt"/>
</dbReference>
<comment type="pathway">
    <text evidence="3">Porphyrin-containing compound metabolism; protoheme biosynthesis.</text>
</comment>
<evidence type="ECO:0000256" key="10">
    <source>
        <dbReference type="PROSITE-ProRule" id="PRU00339"/>
    </source>
</evidence>
<evidence type="ECO:0000256" key="8">
    <source>
        <dbReference type="ARBA" id="ARBA00023136"/>
    </source>
</evidence>
<comment type="function">
    <text evidence="1">Involved in a late step of protoheme IX synthesis.</text>
</comment>
<feature type="repeat" description="TPR" evidence="10">
    <location>
        <begin position="322"/>
        <end position="355"/>
    </location>
</feature>
<feature type="domain" description="HemY N-terminal" evidence="12">
    <location>
        <begin position="26"/>
        <end position="129"/>
    </location>
</feature>
<keyword evidence="6 11" id="KW-0812">Transmembrane</keyword>
<dbReference type="InterPro" id="IPR015374">
    <property type="entry name" value="ChAPs"/>
</dbReference>
<dbReference type="PROSITE" id="PS50293">
    <property type="entry name" value="TPR_REGION"/>
    <property type="match status" value="1"/>
</dbReference>
<name>A0AB39X634_9GAMM</name>
<evidence type="ECO:0000256" key="3">
    <source>
        <dbReference type="ARBA" id="ARBA00004744"/>
    </source>
</evidence>
<dbReference type="AlphaFoldDB" id="A0AB39X634"/>
<evidence type="ECO:0000259" key="12">
    <source>
        <dbReference type="Pfam" id="PF07219"/>
    </source>
</evidence>
<dbReference type="NCBIfam" id="TIGR00540">
    <property type="entry name" value="TPR_hemY_coli"/>
    <property type="match status" value="1"/>
</dbReference>
<feature type="transmembrane region" description="Helical" evidence="11">
    <location>
        <begin position="41"/>
        <end position="59"/>
    </location>
</feature>
<dbReference type="GO" id="GO:0016192">
    <property type="term" value="P:vesicle-mediated transport"/>
    <property type="evidence" value="ECO:0007669"/>
    <property type="project" value="UniProtKB-ARBA"/>
</dbReference>
<dbReference type="InterPro" id="IPR011990">
    <property type="entry name" value="TPR-like_helical_dom_sf"/>
</dbReference>
<dbReference type="SUPFAM" id="SSF48452">
    <property type="entry name" value="TPR-like"/>
    <property type="match status" value="1"/>
</dbReference>
<evidence type="ECO:0000256" key="6">
    <source>
        <dbReference type="ARBA" id="ARBA00022692"/>
    </source>
</evidence>
<evidence type="ECO:0000256" key="2">
    <source>
        <dbReference type="ARBA" id="ARBA00004429"/>
    </source>
</evidence>
<dbReference type="Pfam" id="PF09295">
    <property type="entry name" value="ChAPs"/>
    <property type="match status" value="1"/>
</dbReference>
<dbReference type="Gene3D" id="1.25.40.10">
    <property type="entry name" value="Tetratricopeptide repeat domain"/>
    <property type="match status" value="1"/>
</dbReference>
<keyword evidence="9" id="KW-0627">Porphyrin biosynthesis</keyword>
<dbReference type="InterPro" id="IPR010817">
    <property type="entry name" value="HemY_N"/>
</dbReference>
<keyword evidence="4" id="KW-1003">Cell membrane</keyword>
<evidence type="ECO:0000256" key="11">
    <source>
        <dbReference type="SAM" id="Phobius"/>
    </source>
</evidence>
<dbReference type="Pfam" id="PF07219">
    <property type="entry name" value="HemY_N"/>
    <property type="match status" value="1"/>
</dbReference>
<organism evidence="13">
    <name type="scientific">Pseudidiomarina sp. PP-1MA</name>
    <dbReference type="NCBI Taxonomy" id="3237706"/>
    <lineage>
        <taxon>Bacteria</taxon>
        <taxon>Pseudomonadati</taxon>
        <taxon>Pseudomonadota</taxon>
        <taxon>Gammaproteobacteria</taxon>
        <taxon>Alteromonadales</taxon>
        <taxon>Idiomarinaceae</taxon>
        <taxon>Pseudidiomarina</taxon>
    </lineage>
</organism>
<evidence type="ECO:0000256" key="1">
    <source>
        <dbReference type="ARBA" id="ARBA00002962"/>
    </source>
</evidence>
<keyword evidence="8 11" id="KW-0472">Membrane</keyword>
<keyword evidence="5" id="KW-0997">Cell inner membrane</keyword>
<reference evidence="13" key="1">
    <citation type="submission" date="2024-07" db="EMBL/GenBank/DDBJ databases">
        <title>Whole genome sequence of bacterial strains from algal surface.</title>
        <authorList>
            <person name="Kumar P."/>
        </authorList>
    </citation>
    <scope>NUCLEOTIDE SEQUENCE</scope>
    <source>
        <strain evidence="13">PP-1MA</strain>
    </source>
</reference>